<reference evidence="3" key="1">
    <citation type="submission" date="2021-01" db="EMBL/GenBank/DDBJ databases">
        <authorList>
            <person name="Corre E."/>
            <person name="Pelletier E."/>
            <person name="Niang G."/>
            <person name="Scheremetjew M."/>
            <person name="Finn R."/>
            <person name="Kale V."/>
            <person name="Holt S."/>
            <person name="Cochrane G."/>
            <person name="Meng A."/>
            <person name="Brown T."/>
            <person name="Cohen L."/>
        </authorList>
    </citation>
    <scope>NUCLEOTIDE SEQUENCE</scope>
    <source>
        <strain evidence="3">SAG 63-3</strain>
    </source>
</reference>
<dbReference type="EMBL" id="HBFM01001812">
    <property type="protein sequence ID" value="CAD8764619.1"/>
    <property type="molecule type" value="Transcribed_RNA"/>
</dbReference>
<dbReference type="InterPro" id="IPR029071">
    <property type="entry name" value="Ubiquitin-like_domsf"/>
</dbReference>
<dbReference type="Pfam" id="PF00789">
    <property type="entry name" value="UBX"/>
    <property type="match status" value="1"/>
</dbReference>
<evidence type="ECO:0000313" key="3">
    <source>
        <dbReference type="EMBL" id="CAD8764619.1"/>
    </source>
</evidence>
<feature type="compositionally biased region" description="Polar residues" evidence="1">
    <location>
        <begin position="30"/>
        <end position="41"/>
    </location>
</feature>
<dbReference type="CDD" id="cd09212">
    <property type="entry name" value="PUB"/>
    <property type="match status" value="1"/>
</dbReference>
<dbReference type="Gene3D" id="3.10.20.90">
    <property type="entry name" value="Phosphatidylinositol 3-kinase Catalytic Subunit, Chain A, domain 1"/>
    <property type="match status" value="1"/>
</dbReference>
<dbReference type="PANTHER" id="PTHR23153">
    <property type="entry name" value="UBX-RELATED"/>
    <property type="match status" value="1"/>
</dbReference>
<dbReference type="Pfam" id="PF09409">
    <property type="entry name" value="PUB"/>
    <property type="match status" value="1"/>
</dbReference>
<protein>
    <recommendedName>
        <fullName evidence="2">UBX domain-containing protein</fullName>
    </recommendedName>
</protein>
<proteinExistence type="predicted"/>
<gene>
    <name evidence="3" type="ORF">PPAR00522_LOCUS1003</name>
</gene>
<dbReference type="SUPFAM" id="SSF54236">
    <property type="entry name" value="Ubiquitin-like"/>
    <property type="match status" value="1"/>
</dbReference>
<dbReference type="SUPFAM" id="SSF143503">
    <property type="entry name" value="PUG domain-like"/>
    <property type="match status" value="1"/>
</dbReference>
<evidence type="ECO:0000259" key="2">
    <source>
        <dbReference type="PROSITE" id="PS50033"/>
    </source>
</evidence>
<accession>A0A7S0UJM2</accession>
<organism evidence="3">
    <name type="scientific">Polytomella parva</name>
    <dbReference type="NCBI Taxonomy" id="51329"/>
    <lineage>
        <taxon>Eukaryota</taxon>
        <taxon>Viridiplantae</taxon>
        <taxon>Chlorophyta</taxon>
        <taxon>core chlorophytes</taxon>
        <taxon>Chlorophyceae</taxon>
        <taxon>CS clade</taxon>
        <taxon>Chlamydomonadales</taxon>
        <taxon>Chlamydomonadaceae</taxon>
        <taxon>Polytomella</taxon>
    </lineage>
</organism>
<dbReference type="Gene3D" id="1.20.58.2190">
    <property type="match status" value="1"/>
</dbReference>
<dbReference type="InterPro" id="IPR036339">
    <property type="entry name" value="PUB-like_dom_sf"/>
</dbReference>
<evidence type="ECO:0000256" key="1">
    <source>
        <dbReference type="SAM" id="MobiDB-lite"/>
    </source>
</evidence>
<dbReference type="InterPro" id="IPR018997">
    <property type="entry name" value="PUB_domain"/>
</dbReference>
<feature type="region of interest" description="Disordered" evidence="1">
    <location>
        <begin position="15"/>
        <end position="41"/>
    </location>
</feature>
<feature type="domain" description="UBX" evidence="2">
    <location>
        <begin position="356"/>
        <end position="403"/>
    </location>
</feature>
<name>A0A7S0UJM2_9CHLO</name>
<dbReference type="GO" id="GO:0005737">
    <property type="term" value="C:cytoplasm"/>
    <property type="evidence" value="ECO:0007669"/>
    <property type="project" value="TreeGrafter"/>
</dbReference>
<dbReference type="PROSITE" id="PS50033">
    <property type="entry name" value="UBX"/>
    <property type="match status" value="1"/>
</dbReference>
<dbReference type="PANTHER" id="PTHR23153:SF38">
    <property type="entry name" value="UBX DOMAIN-CONTAINING PROTEIN 6"/>
    <property type="match status" value="1"/>
</dbReference>
<dbReference type="InterPro" id="IPR001012">
    <property type="entry name" value="UBX_dom"/>
</dbReference>
<dbReference type="AlphaFoldDB" id="A0A7S0UJM2"/>
<sequence>MSFFKDLVNKISSENDGKFQGRANKLGSKPQESGSSSVTSIRSNAVRMTEPPLDFHATASEAALRLGLAAPNPSVPQGPTLTEGSALSQMEEVDTDVRAIGRIYEELESAAAIIAIYGDSSQSCFEVLKTLVGNVLAEPGNPKYASVKLNKPKVKANVIDVPGALEFLMASGFTLAMSKEPSNASLNSSLINNDDQLKSLINSLKSGNFPSDDLDRLFLQFPVEQGVQLQTALHQASLAARVLKSSLRIFGLEAPQTQLPCTAPQASVCDSVKSEMTVQTTDLPLSSNSISSDTSTPVRDTEVILPVTPDVEVPEWFFSLTGAEIKFQYTEQQRRRAAGESFQWRRPSTALEQVDPSITTAVIRVRFPEGVCIQSTFTGSEPVSSIFEWVRGSLRDSSLSFELVGPDRAPVSCLGTPIKSQSVTRRPRGALTDNVAKRPQKQHLSVFEAGLTPSVLLNFRALFSSSEASIDYSKTSFLSDFLLRKTKAA</sequence>